<dbReference type="SUPFAM" id="SSF53474">
    <property type="entry name" value="alpha/beta-Hydrolases"/>
    <property type="match status" value="1"/>
</dbReference>
<keyword evidence="2" id="KW-1185">Reference proteome</keyword>
<sequence>MPLHPVQVIRELIYSHPPTGVDAENTLDLYTPAAAPLDTAAALARPPLLVFVHGGVWRTGDKA</sequence>
<evidence type="ECO:0000313" key="1">
    <source>
        <dbReference type="EMBL" id="KAJ1903755.1"/>
    </source>
</evidence>
<dbReference type="AlphaFoldDB" id="A0A9W7ZF44"/>
<proteinExistence type="predicted"/>
<protein>
    <recommendedName>
        <fullName evidence="3">Alpha/beta hydrolase</fullName>
    </recommendedName>
</protein>
<feature type="non-terminal residue" evidence="1">
    <location>
        <position position="63"/>
    </location>
</feature>
<organism evidence="1 2">
    <name type="scientific">Tieghemiomyces parasiticus</name>
    <dbReference type="NCBI Taxonomy" id="78921"/>
    <lineage>
        <taxon>Eukaryota</taxon>
        <taxon>Fungi</taxon>
        <taxon>Fungi incertae sedis</taxon>
        <taxon>Zoopagomycota</taxon>
        <taxon>Kickxellomycotina</taxon>
        <taxon>Dimargaritomycetes</taxon>
        <taxon>Dimargaritales</taxon>
        <taxon>Dimargaritaceae</taxon>
        <taxon>Tieghemiomyces</taxon>
    </lineage>
</organism>
<dbReference type="Gene3D" id="3.40.50.1820">
    <property type="entry name" value="alpha/beta hydrolase"/>
    <property type="match status" value="1"/>
</dbReference>
<comment type="caution">
    <text evidence="1">The sequence shown here is derived from an EMBL/GenBank/DDBJ whole genome shotgun (WGS) entry which is preliminary data.</text>
</comment>
<dbReference type="OrthoDB" id="6495301at2759"/>
<gene>
    <name evidence="1" type="ORF">IWQ60_012540</name>
</gene>
<evidence type="ECO:0000313" key="2">
    <source>
        <dbReference type="Proteomes" id="UP001150569"/>
    </source>
</evidence>
<dbReference type="EMBL" id="JANBPT010002091">
    <property type="protein sequence ID" value="KAJ1903755.1"/>
    <property type="molecule type" value="Genomic_DNA"/>
</dbReference>
<accession>A0A9W7ZF44</accession>
<dbReference type="Proteomes" id="UP001150569">
    <property type="component" value="Unassembled WGS sequence"/>
</dbReference>
<dbReference type="InterPro" id="IPR029058">
    <property type="entry name" value="AB_hydrolase_fold"/>
</dbReference>
<evidence type="ECO:0008006" key="3">
    <source>
        <dbReference type="Google" id="ProtNLM"/>
    </source>
</evidence>
<name>A0A9W7ZF44_9FUNG</name>
<reference evidence="1" key="1">
    <citation type="submission" date="2022-07" db="EMBL/GenBank/DDBJ databases">
        <title>Phylogenomic reconstructions and comparative analyses of Kickxellomycotina fungi.</title>
        <authorList>
            <person name="Reynolds N.K."/>
            <person name="Stajich J.E."/>
            <person name="Barry K."/>
            <person name="Grigoriev I.V."/>
            <person name="Crous P."/>
            <person name="Smith M.E."/>
        </authorList>
    </citation>
    <scope>NUCLEOTIDE SEQUENCE</scope>
    <source>
        <strain evidence="1">RSA 861</strain>
    </source>
</reference>